<dbReference type="GO" id="GO:0004483">
    <property type="term" value="F:methyltransferase cap1 activity"/>
    <property type="evidence" value="ECO:0007669"/>
    <property type="project" value="TreeGrafter"/>
</dbReference>
<feature type="binding site" evidence="4">
    <location>
        <position position="528"/>
    </location>
    <ligand>
        <name>S-adenosyl-L-methionine</name>
        <dbReference type="ChEBI" id="CHEBI:59789"/>
    </ligand>
</feature>
<evidence type="ECO:0000256" key="4">
    <source>
        <dbReference type="PROSITE-ProRule" id="PRU00946"/>
    </source>
</evidence>
<dbReference type="Pfam" id="PF01728">
    <property type="entry name" value="FtsJ"/>
    <property type="match status" value="1"/>
</dbReference>
<dbReference type="InterPro" id="IPR002877">
    <property type="entry name" value="RNA_MeTrfase_FtsJ_dom"/>
</dbReference>
<comment type="caution">
    <text evidence="4">Lacks conserved residue(s) required for the propagation of feature annotation.</text>
</comment>
<dbReference type="GO" id="GO:0032259">
    <property type="term" value="P:methylation"/>
    <property type="evidence" value="ECO:0007669"/>
    <property type="project" value="UniProtKB-KW"/>
</dbReference>
<feature type="domain" description="Adrift-type SAM-dependent 2'-O-MTase" evidence="5">
    <location>
        <begin position="492"/>
        <end position="710"/>
    </location>
</feature>
<protein>
    <submittedName>
        <fullName evidence="6">Putative FtsJ-like methyltransferase</fullName>
    </submittedName>
</protein>
<name>A0A3G5AET4_9VIRU</name>
<feature type="binding site" evidence="4">
    <location>
        <position position="621"/>
    </location>
    <ligand>
        <name>S-adenosyl-L-methionine</name>
        <dbReference type="ChEBI" id="CHEBI:59789"/>
    </ligand>
</feature>
<dbReference type="PANTHER" id="PTHR16121">
    <property type="entry name" value="CAP-SPECIFIC MRNA (NUCLEOSIDE-2'-O-)-METHYLTRANSFERASE 1-RELATED"/>
    <property type="match status" value="1"/>
</dbReference>
<accession>A0A3G5AET4</accession>
<proteinExistence type="predicted"/>
<reference evidence="6" key="1">
    <citation type="submission" date="2018-10" db="EMBL/GenBank/DDBJ databases">
        <title>Hidden diversity of soil giant viruses.</title>
        <authorList>
            <person name="Schulz F."/>
            <person name="Alteio L."/>
            <person name="Goudeau D."/>
            <person name="Ryan E.M."/>
            <person name="Malmstrom R.R."/>
            <person name="Blanchard J."/>
            <person name="Woyke T."/>
        </authorList>
    </citation>
    <scope>NUCLEOTIDE SEQUENCE</scope>
    <source>
        <strain evidence="6">SAV1</strain>
    </source>
</reference>
<sequence>MSKKISEQNFLSNKKIGCDEEVHRLVKKTTKIIKNINISKILMCNDFEKLVPFNLWFRHDLYKILNHYQNNQNIRTRYFNNIMLTPVILNNDSTNLGTIKSFMHEMSLYQPFYPETFYFIWEFLQTGYLSLEFTKFLHIGKETSLGSVEATIFYYEKYQNVYQNNIYHVWLCENEKYSNYNYTVPAPKINYLEQAYKIKFISSTNELTLTKYHFISIDCISLFDDIFGWKNEEMDLHANLFYILAATKHLEKNGSMLIKLNMVSSKSWNFIFDIVHKFFREYEFIRPTTANPFSPNIYLFLNKFRYEQHKMDPFLIILKNLYRHKIYDMFYLNLESNAQNPILQKYKTFTKKWVGTLAGIVKNFQTKIPKIPDGKISKWHASNDLMQIKHITSDFVNEPVKYMLSIISKQLKIKPIAPNTFYGEQFYKKLVEKRSELNYYKRIMDTKPSQIFINRTLADHKQNYLLTWEQVTSQIDMYKNIKYTLKDNYGAEMVTNAWIKMYELLNLFPELIPNNENIKTFHLCEAPGAFISAVNHYISSRNAKNGAKQKLEWYAQTIRPTNTGMNTDSALEDNFGLIISHPIKWLFGPSEDKSGDITHSKIIKWYASNPQLKDIDFMTSDAGLQCKPSELNEQESYLSKINMGQIICILACLPFGKSALFKTFLPMSEPLTISMIYLISHLFEKVTLTKPVASHSPNSEVYIILNKYKGIKNNILDILYQMLDDPKITSKTLLFESFDQTFIKSYTCAIEKLVTRQIKSLNKHYYYYYHIDETQYFGGEKEAYTNMWFKLNPICILNDFLLDNKIFNNYNNCNL</sequence>
<dbReference type="GO" id="GO:0006370">
    <property type="term" value="P:7-methylguanosine mRNA capping"/>
    <property type="evidence" value="ECO:0007669"/>
    <property type="project" value="TreeGrafter"/>
</dbReference>
<evidence type="ECO:0000256" key="1">
    <source>
        <dbReference type="ARBA" id="ARBA00022603"/>
    </source>
</evidence>
<dbReference type="PROSITE" id="PS51614">
    <property type="entry name" value="SAM_MT_ADRIFT"/>
    <property type="match status" value="1"/>
</dbReference>
<organism evidence="6">
    <name type="scientific">Satyrvirus sp</name>
    <dbReference type="NCBI Taxonomy" id="2487771"/>
    <lineage>
        <taxon>Viruses</taxon>
        <taxon>Varidnaviria</taxon>
        <taxon>Bamfordvirae</taxon>
        <taxon>Nucleocytoviricota</taxon>
        <taxon>Megaviricetes</taxon>
        <taxon>Imitervirales</taxon>
        <taxon>Mimiviridae</taxon>
        <taxon>Megamimivirinae</taxon>
    </lineage>
</organism>
<dbReference type="InterPro" id="IPR025807">
    <property type="entry name" value="Adrift-typ_MeTrfase"/>
</dbReference>
<evidence type="ECO:0000259" key="5">
    <source>
        <dbReference type="PROSITE" id="PS51614"/>
    </source>
</evidence>
<evidence type="ECO:0000256" key="3">
    <source>
        <dbReference type="ARBA" id="ARBA00022691"/>
    </source>
</evidence>
<feature type="active site" description="Proton acceptor" evidence="4">
    <location>
        <position position="662"/>
    </location>
</feature>
<keyword evidence="3 4" id="KW-0949">S-adenosyl-L-methionine</keyword>
<evidence type="ECO:0000313" key="6">
    <source>
        <dbReference type="EMBL" id="AYV85094.1"/>
    </source>
</evidence>
<dbReference type="InterPro" id="IPR050851">
    <property type="entry name" value="mRNA_Cap_2O-Ribose_MeTrfase"/>
</dbReference>
<evidence type="ECO:0000256" key="2">
    <source>
        <dbReference type="ARBA" id="ARBA00022679"/>
    </source>
</evidence>
<dbReference type="Gene3D" id="3.40.50.10760">
    <property type="entry name" value="Reovirus core"/>
    <property type="match status" value="1"/>
</dbReference>
<gene>
    <name evidence="6" type="ORF">Satyrvirus3_25</name>
</gene>
<keyword evidence="2 4" id="KW-0808">Transferase</keyword>
<keyword evidence="1 4" id="KW-0489">Methyltransferase</keyword>
<dbReference type="Gene3D" id="3.40.50.12760">
    <property type="match status" value="1"/>
</dbReference>
<dbReference type="EMBL" id="MK072439">
    <property type="protein sequence ID" value="AYV85094.1"/>
    <property type="molecule type" value="Genomic_DNA"/>
</dbReference>